<accession>A0A1X0BNP3</accession>
<dbReference type="GO" id="GO:0030151">
    <property type="term" value="F:molybdenum ion binding"/>
    <property type="evidence" value="ECO:0007669"/>
    <property type="project" value="InterPro"/>
</dbReference>
<dbReference type="InterPro" id="IPR005303">
    <property type="entry name" value="MOCOS_middle"/>
</dbReference>
<dbReference type="SUPFAM" id="SSF50800">
    <property type="entry name" value="PK beta-barrel domain-like"/>
    <property type="match status" value="1"/>
</dbReference>
<dbReference type="GO" id="GO:0003824">
    <property type="term" value="F:catalytic activity"/>
    <property type="evidence" value="ECO:0007669"/>
    <property type="project" value="InterPro"/>
</dbReference>
<dbReference type="GO" id="GO:0030170">
    <property type="term" value="F:pyridoxal phosphate binding"/>
    <property type="evidence" value="ECO:0007669"/>
    <property type="project" value="InterPro"/>
</dbReference>
<proteinExistence type="predicted"/>
<dbReference type="Pfam" id="PF03473">
    <property type="entry name" value="MOSC"/>
    <property type="match status" value="1"/>
</dbReference>
<dbReference type="STRING" id="1249101.BST21_19220"/>
<keyword evidence="2" id="KW-1185">Reference proteome</keyword>
<reference evidence="1 2" key="1">
    <citation type="journal article" date="2019" name="Emerg. Microbes Infect.">
        <title>Comprehensive subspecies identification of 175 nontuberculous mycobacteria species based on 7547 genomic profiles.</title>
        <authorList>
            <person name="Matsumoto Y."/>
            <person name="Kinjo T."/>
            <person name="Motooka D."/>
            <person name="Nabeya D."/>
            <person name="Jung N."/>
            <person name="Uechi K."/>
            <person name="Horii T."/>
            <person name="Iida T."/>
            <person name="Fujita J."/>
            <person name="Nakamura S."/>
        </authorList>
    </citation>
    <scope>NUCLEOTIDE SEQUENCE [LARGE SCALE GENOMIC DNA]</scope>
    <source>
        <strain evidence="1 2">JCM 18439</strain>
    </source>
</reference>
<dbReference type="PROSITE" id="PS51340">
    <property type="entry name" value="MOSC"/>
    <property type="match status" value="1"/>
</dbReference>
<gene>
    <name evidence="1" type="ORF">MCEL_29530</name>
</gene>
<evidence type="ECO:0000313" key="2">
    <source>
        <dbReference type="Proteomes" id="UP000466431"/>
    </source>
</evidence>
<dbReference type="Pfam" id="PF03476">
    <property type="entry name" value="MOSC_N"/>
    <property type="match status" value="1"/>
</dbReference>
<dbReference type="InterPro" id="IPR011037">
    <property type="entry name" value="Pyrv_Knase-like_insert_dom_sf"/>
</dbReference>
<dbReference type="InterPro" id="IPR005302">
    <property type="entry name" value="MoCF_Sase_C"/>
</dbReference>
<dbReference type="OrthoDB" id="9793178at2"/>
<sequence>MDRVGRVAALRRYPVKSMLGEQCDSIELSPLGVSGDRRYAVIDDATGHVATAKHPRLWSALLQCSSATGPDGVTVRMPDGRTVPIAEAAAPLSGLLGRTVHLADERAAGALLERSDPVDVLTHGTDAEIDPVLMELAKGAPGGAFVDHSPVHLISTATLDAVGVDRAEAIRYRPNIVVETKDGALPFMENDWVGAQIQLGDVVLRGTLPTPRCAVPTLKHGRSERLPGAVRYLLEHNRVEVPGSGALPCAGLYAEVVTAGTVDLGDEVRITVDVDVVERGMKI</sequence>
<evidence type="ECO:0000313" key="1">
    <source>
        <dbReference type="EMBL" id="BBY44658.1"/>
    </source>
</evidence>
<organism evidence="1 2">
    <name type="scientific">Mycolicibacterium celeriflavum</name>
    <name type="common">Mycobacterium celeriflavum</name>
    <dbReference type="NCBI Taxonomy" id="1249101"/>
    <lineage>
        <taxon>Bacteria</taxon>
        <taxon>Bacillati</taxon>
        <taxon>Actinomycetota</taxon>
        <taxon>Actinomycetes</taxon>
        <taxon>Mycobacteriales</taxon>
        <taxon>Mycobacteriaceae</taxon>
        <taxon>Mycolicibacterium</taxon>
    </lineage>
</organism>
<dbReference type="EMBL" id="AP022591">
    <property type="protein sequence ID" value="BBY44658.1"/>
    <property type="molecule type" value="Genomic_DNA"/>
</dbReference>
<dbReference type="Proteomes" id="UP000466431">
    <property type="component" value="Chromosome"/>
</dbReference>
<dbReference type="Gene3D" id="2.40.33.20">
    <property type="entry name" value="PK beta-barrel domain-like"/>
    <property type="match status" value="1"/>
</dbReference>
<dbReference type="AlphaFoldDB" id="A0A1X0BNP3"/>
<dbReference type="KEGG" id="mcee:MCEL_29530"/>
<protein>
    <submittedName>
        <fullName evidence="1">Molybdenum cofactor biosysynthesis protein</fullName>
    </submittedName>
</protein>
<name>A0A1X0BNP3_MYCCF</name>